<evidence type="ECO:0000256" key="1">
    <source>
        <dbReference type="SAM" id="MobiDB-lite"/>
    </source>
</evidence>
<sequence length="152" mass="16939">MLRTFDVILIGLMILAAAVTYKIKHDAEKQMTQVTRLQRMITDERDTIDLLKADWSLLTQPNRLQKLVETFQGQLDLQQVEAQQIINIDELPQPKPVSQDLDDVANIITEADAGEKIKPDTTMTGSINKPKAAPKPPKRIVPIAAPKAAGLY</sequence>
<protein>
    <recommendedName>
        <fullName evidence="4">Cell division protein FtsL</fullName>
    </recommendedName>
</protein>
<dbReference type="Proteomes" id="UP000253324">
    <property type="component" value="Unassembled WGS sequence"/>
</dbReference>
<proteinExistence type="predicted"/>
<gene>
    <name evidence="2" type="ORF">C7476_10224</name>
</gene>
<evidence type="ECO:0008006" key="4">
    <source>
        <dbReference type="Google" id="ProtNLM"/>
    </source>
</evidence>
<evidence type="ECO:0000313" key="2">
    <source>
        <dbReference type="EMBL" id="RCW86047.1"/>
    </source>
</evidence>
<dbReference type="RefSeq" id="WP_114428587.1">
    <property type="nucleotide sequence ID" value="NZ_QPJM01000002.1"/>
</dbReference>
<name>A0A368Z485_9HYPH</name>
<comment type="caution">
    <text evidence="2">The sequence shown here is derived from an EMBL/GenBank/DDBJ whole genome shotgun (WGS) entry which is preliminary data.</text>
</comment>
<keyword evidence="3" id="KW-1185">Reference proteome</keyword>
<dbReference type="OrthoDB" id="7165680at2"/>
<dbReference type="AlphaFoldDB" id="A0A368Z485"/>
<evidence type="ECO:0000313" key="3">
    <source>
        <dbReference type="Proteomes" id="UP000253324"/>
    </source>
</evidence>
<organism evidence="2 3">
    <name type="scientific">Phyllobacterium bourgognense</name>
    <dbReference type="NCBI Taxonomy" id="314236"/>
    <lineage>
        <taxon>Bacteria</taxon>
        <taxon>Pseudomonadati</taxon>
        <taxon>Pseudomonadota</taxon>
        <taxon>Alphaproteobacteria</taxon>
        <taxon>Hyphomicrobiales</taxon>
        <taxon>Phyllobacteriaceae</taxon>
        <taxon>Phyllobacterium</taxon>
    </lineage>
</organism>
<dbReference type="EMBL" id="QPJM01000002">
    <property type="protein sequence ID" value="RCW86047.1"/>
    <property type="molecule type" value="Genomic_DNA"/>
</dbReference>
<feature type="region of interest" description="Disordered" evidence="1">
    <location>
        <begin position="118"/>
        <end position="139"/>
    </location>
</feature>
<accession>A0A368Z485</accession>
<reference evidence="2 3" key="1">
    <citation type="submission" date="2018-07" db="EMBL/GenBank/DDBJ databases">
        <title>Genomic Encyclopedia of Type Strains, Phase III (KMG-III): the genomes of soil and plant-associated and newly described type strains.</title>
        <authorList>
            <person name="Whitman W."/>
        </authorList>
    </citation>
    <scope>NUCLEOTIDE SEQUENCE [LARGE SCALE GENOMIC DNA]</scope>
    <source>
        <strain evidence="2 3">31-25a</strain>
    </source>
</reference>